<sequence>MQWRFEMQTGKMLSRFAWMALLVVAVVLVAWRGMQMTQVSAQAKAPVPAVDETKTAKSGHETAVFAGGCFWGTQSVFQRVKGVTATTAGYSGGSASTATYAQVTTETTGHAESVKVVYDPSRLTYGQLLQIFFSVHDPTQLNRQGPDVGTSYRSAIFYSNDEQKKIATAYIAQMEAAHIFSKPIVTQVVPLKGFYDAESYHQDYATNNPNNPYIMVCDRPKIETLKRDFPELFQKYKGE</sequence>
<keyword evidence="7" id="KW-1185">Reference proteome</keyword>
<protein>
    <recommendedName>
        <fullName evidence="4">Peptide methionine sulfoxide reductase MsrA</fullName>
        <shortName evidence="4">Protein-methionine-S-oxide reductase</shortName>
        <ecNumber evidence="4">1.8.4.11</ecNumber>
    </recommendedName>
    <alternativeName>
        <fullName evidence="4">Peptide-methionine (S)-S-oxide reductase</fullName>
        <shortName evidence="4">Peptide Met(O) reductase</shortName>
    </alternativeName>
</protein>
<reference evidence="6" key="2">
    <citation type="submission" date="2020-09" db="EMBL/GenBank/DDBJ databases">
        <authorList>
            <person name="Sun Q."/>
            <person name="Zhou Y."/>
        </authorList>
    </citation>
    <scope>NUCLEOTIDE SEQUENCE</scope>
    <source>
        <strain evidence="6">CGMCC 1.12997</strain>
    </source>
</reference>
<feature type="domain" description="Peptide methionine sulphoxide reductase MsrA" evidence="5">
    <location>
        <begin position="62"/>
        <end position="213"/>
    </location>
</feature>
<dbReference type="NCBIfam" id="TIGR00401">
    <property type="entry name" value="msrA"/>
    <property type="match status" value="1"/>
</dbReference>
<evidence type="ECO:0000256" key="1">
    <source>
        <dbReference type="ARBA" id="ARBA00023002"/>
    </source>
</evidence>
<comment type="function">
    <text evidence="4">Has an important function as a repair enzyme for proteins that have been inactivated by oxidation. Catalyzes the reversible oxidation-reduction of methionine sulfoxide in proteins to methionine.</text>
</comment>
<evidence type="ECO:0000313" key="7">
    <source>
        <dbReference type="Proteomes" id="UP000647241"/>
    </source>
</evidence>
<evidence type="ECO:0000313" key="6">
    <source>
        <dbReference type="EMBL" id="GGG67665.1"/>
    </source>
</evidence>
<comment type="catalytic activity">
    <reaction evidence="2 4">
        <text>L-methionyl-[protein] + [thioredoxin]-disulfide + H2O = L-methionyl-(S)-S-oxide-[protein] + [thioredoxin]-dithiol</text>
        <dbReference type="Rhea" id="RHEA:14217"/>
        <dbReference type="Rhea" id="RHEA-COMP:10698"/>
        <dbReference type="Rhea" id="RHEA-COMP:10700"/>
        <dbReference type="Rhea" id="RHEA-COMP:12313"/>
        <dbReference type="Rhea" id="RHEA-COMP:12315"/>
        <dbReference type="ChEBI" id="CHEBI:15377"/>
        <dbReference type="ChEBI" id="CHEBI:16044"/>
        <dbReference type="ChEBI" id="CHEBI:29950"/>
        <dbReference type="ChEBI" id="CHEBI:44120"/>
        <dbReference type="ChEBI" id="CHEBI:50058"/>
        <dbReference type="EC" id="1.8.4.11"/>
    </reaction>
</comment>
<dbReference type="Pfam" id="PF01625">
    <property type="entry name" value="PMSR"/>
    <property type="match status" value="1"/>
</dbReference>
<evidence type="ECO:0000256" key="2">
    <source>
        <dbReference type="ARBA" id="ARBA00047806"/>
    </source>
</evidence>
<evidence type="ECO:0000259" key="5">
    <source>
        <dbReference type="Pfam" id="PF01625"/>
    </source>
</evidence>
<reference evidence="6" key="1">
    <citation type="journal article" date="2014" name="Int. J. Syst. Evol. Microbiol.">
        <title>Complete genome sequence of Corynebacterium casei LMG S-19264T (=DSM 44701T), isolated from a smear-ripened cheese.</title>
        <authorList>
            <consortium name="US DOE Joint Genome Institute (JGI-PGF)"/>
            <person name="Walter F."/>
            <person name="Albersmeier A."/>
            <person name="Kalinowski J."/>
            <person name="Ruckert C."/>
        </authorList>
    </citation>
    <scope>NUCLEOTIDE SEQUENCE</scope>
    <source>
        <strain evidence="6">CGMCC 1.12997</strain>
    </source>
</reference>
<dbReference type="SUPFAM" id="SSF55068">
    <property type="entry name" value="Peptide methionine sulfoxide reductase"/>
    <property type="match status" value="1"/>
</dbReference>
<dbReference type="GO" id="GO:0008113">
    <property type="term" value="F:peptide-methionine (S)-S-oxide reductase activity"/>
    <property type="evidence" value="ECO:0007669"/>
    <property type="project" value="UniProtKB-UniRule"/>
</dbReference>
<dbReference type="AlphaFoldDB" id="A0A917LYR6"/>
<dbReference type="HAMAP" id="MF_01401">
    <property type="entry name" value="MsrA"/>
    <property type="match status" value="1"/>
</dbReference>
<dbReference type="PANTHER" id="PTHR43774:SF1">
    <property type="entry name" value="PEPTIDE METHIONINE SULFOXIDE REDUCTASE MSRA 2"/>
    <property type="match status" value="1"/>
</dbReference>
<keyword evidence="1 4" id="KW-0560">Oxidoreductase</keyword>
<comment type="catalytic activity">
    <reaction evidence="3 4">
        <text>[thioredoxin]-disulfide + L-methionine + H2O = L-methionine (S)-S-oxide + [thioredoxin]-dithiol</text>
        <dbReference type="Rhea" id="RHEA:19993"/>
        <dbReference type="Rhea" id="RHEA-COMP:10698"/>
        <dbReference type="Rhea" id="RHEA-COMP:10700"/>
        <dbReference type="ChEBI" id="CHEBI:15377"/>
        <dbReference type="ChEBI" id="CHEBI:29950"/>
        <dbReference type="ChEBI" id="CHEBI:50058"/>
        <dbReference type="ChEBI" id="CHEBI:57844"/>
        <dbReference type="ChEBI" id="CHEBI:58772"/>
        <dbReference type="EC" id="1.8.4.11"/>
    </reaction>
</comment>
<accession>A0A917LYR6</accession>
<dbReference type="PANTHER" id="PTHR43774">
    <property type="entry name" value="PEPTIDE METHIONINE SULFOXIDE REDUCTASE"/>
    <property type="match status" value="1"/>
</dbReference>
<name>A0A917LYR6_9BACT</name>
<evidence type="ECO:0000256" key="3">
    <source>
        <dbReference type="ARBA" id="ARBA00048782"/>
    </source>
</evidence>
<proteinExistence type="inferred from homology"/>
<dbReference type="Proteomes" id="UP000647241">
    <property type="component" value="Unassembled WGS sequence"/>
</dbReference>
<dbReference type="Gene3D" id="3.30.1060.10">
    <property type="entry name" value="Peptide methionine sulphoxide reductase MsrA"/>
    <property type="match status" value="1"/>
</dbReference>
<comment type="similarity">
    <text evidence="4">Belongs to the MsrA Met sulfoxide reductase family.</text>
</comment>
<dbReference type="EC" id="1.8.4.11" evidence="4"/>
<organism evidence="6 7">
    <name type="scientific">Edaphobacter dinghuensis</name>
    <dbReference type="NCBI Taxonomy" id="1560005"/>
    <lineage>
        <taxon>Bacteria</taxon>
        <taxon>Pseudomonadati</taxon>
        <taxon>Acidobacteriota</taxon>
        <taxon>Terriglobia</taxon>
        <taxon>Terriglobales</taxon>
        <taxon>Acidobacteriaceae</taxon>
        <taxon>Edaphobacter</taxon>
    </lineage>
</organism>
<evidence type="ECO:0000256" key="4">
    <source>
        <dbReference type="HAMAP-Rule" id="MF_01401"/>
    </source>
</evidence>
<dbReference type="InterPro" id="IPR036509">
    <property type="entry name" value="Met_Sox_Rdtase_MsrA_sf"/>
</dbReference>
<dbReference type="EMBL" id="BMGT01000001">
    <property type="protein sequence ID" value="GGG67665.1"/>
    <property type="molecule type" value="Genomic_DNA"/>
</dbReference>
<gene>
    <name evidence="4 6" type="primary">msrA</name>
    <name evidence="6" type="ORF">GCM10011585_06980</name>
</gene>
<comment type="caution">
    <text evidence="6">The sequence shown here is derived from an EMBL/GenBank/DDBJ whole genome shotgun (WGS) entry which is preliminary data.</text>
</comment>
<feature type="active site" evidence="4">
    <location>
        <position position="69"/>
    </location>
</feature>
<dbReference type="InterPro" id="IPR002569">
    <property type="entry name" value="Met_Sox_Rdtase_MsrA_dom"/>
</dbReference>